<dbReference type="GO" id="GO:0007157">
    <property type="term" value="P:heterophilic cell-cell adhesion via plasma membrane cell adhesion molecules"/>
    <property type="evidence" value="ECO:0007669"/>
    <property type="project" value="UniProtKB-ARBA"/>
</dbReference>
<feature type="repeat" description="FG-GAP" evidence="10">
    <location>
        <begin position="435"/>
        <end position="495"/>
    </location>
</feature>
<dbReference type="InterPro" id="IPR013517">
    <property type="entry name" value="FG-GAP"/>
</dbReference>
<dbReference type="Gene3D" id="2.130.10.130">
    <property type="entry name" value="Integrin alpha, N-terminal"/>
    <property type="match status" value="1"/>
</dbReference>
<dbReference type="GO" id="GO:0007160">
    <property type="term" value="P:cell-matrix adhesion"/>
    <property type="evidence" value="ECO:0007669"/>
    <property type="project" value="TreeGrafter"/>
</dbReference>
<dbReference type="SUPFAM" id="SSF69318">
    <property type="entry name" value="Integrin alpha N-terminal domain"/>
    <property type="match status" value="1"/>
</dbReference>
<dbReference type="GO" id="GO:0005178">
    <property type="term" value="F:integrin binding"/>
    <property type="evidence" value="ECO:0007669"/>
    <property type="project" value="TreeGrafter"/>
</dbReference>
<sequence length="1162" mass="127532">MSLEMRAVNAGTVVALALWWLCTVQCFNLNVNKTVTMKGPQNSSFGYSVALWQRAAPPYSSLVVGSPLSVGADGVVGQIFFCNRSGNCSTHSTATAALRKTASVLEEVDDEIRAEMGLGEQLHSSSPTAENILACAPRLPLKFRTSKLVGLLPRGGCVLLGPEPQTLIPVTDKKFIDSRGRSYINNMKGTGFGVAGFSAASIQSEERIFLGAPMAYNGQGTAFWKDDGQQFRNLARSIKTKKKQNDDYAMQFWAITVGRLDGASNILAASAPNARNNITGVVRFYRVSADDVSEVQARDGVAAAGVQLASMYGYSLASADWDADGVDDLAVGAPYSNAGRLASRTTGRSLPDAGLVFIYYGPLKESIVRGEHRLANGDEGGHFGMALLCPGDLDKDGFPDLVVGAPDDGHGKVFVYNGSPDGIKTRPSQVLVGEQFLLAGAAAGSRFGFSLSGGHDLDDNGCPDLLVGAVAASQAVFFRSAPVLRLEGGIQFSPRVVPLGSDSCMEGMLLSVSQVFRNREVYTCFELHIALQYNSSVFSQAIEVELSMTVDERYHFSRALFVETNTTRLKKLYSLQHVMMDPVIAKLPVYLLEDRPSLAEHLEATLSVEYLRSPGLPEDSIQPILHNTDFTAPARLTCKDKDKCVSRSDLKLRVNNTKLVIGSGRHAIRMTVEVKEARAHQVTLVIEHPALLKFSHSSGVSLKCSQAPTTELWVTLHCNLATTLSISLQELTLYFDHMPLRLLEAVTREPDYAPVITFAVSSDTTDYDPTDNNATVTITPVVKHPLVISGISVPEQIRAFTNESLTFEEVLSLITEGKNESVTAFGPPVAHTYTFLNLGPTPLLHEQLVVEWPLHHEFNRQLLPVLYITEITTTGPVVCTGPPANARNLILEAQQTEGDEGRGEEDEAGESLEEDDIDYRNMTEQNQTNTSSQHELLRRRRDATFPSEQLRGQQRSVPAIDCELIQCTLYTCNLTDLNAGRSATVTISSRLVLATIHTDTEQRYMVVSSRASVAGSSNRTTVNSHVTIIPPPKGALGLLSGHWWLLSVALLIGLLVLLLLAIVLYKCGFFRREKRQHLQQLRASRSMRESQYVTELTKQEEQERQQQYVLEQLGQAEPYLQQEDPQLQQQVPQQVSMQEGLSEEEQQVWQHMYMQGQQQHVD</sequence>
<proteinExistence type="evidence at transcript level"/>
<evidence type="ECO:0000256" key="10">
    <source>
        <dbReference type="PROSITE-ProRule" id="PRU00803"/>
    </source>
</evidence>
<dbReference type="EMBL" id="IACF01004421">
    <property type="protein sequence ID" value="LAB70015.1"/>
    <property type="molecule type" value="mRNA"/>
</dbReference>
<evidence type="ECO:0000256" key="9">
    <source>
        <dbReference type="ARBA" id="ARBA00023180"/>
    </source>
</evidence>
<evidence type="ECO:0000256" key="6">
    <source>
        <dbReference type="ARBA" id="ARBA00023037"/>
    </source>
</evidence>
<keyword evidence="6 11" id="KW-0401">Integrin</keyword>
<dbReference type="InterPro" id="IPR032695">
    <property type="entry name" value="Integrin_dom_sf"/>
</dbReference>
<dbReference type="AlphaFoldDB" id="A0A2P2I7N6"/>
<keyword evidence="8 11" id="KW-0675">Receptor</keyword>
<dbReference type="PANTHER" id="PTHR23220:SF122">
    <property type="entry name" value="INTEGRIN ALPHA-PS1"/>
    <property type="match status" value="1"/>
</dbReference>
<dbReference type="Gene3D" id="1.20.5.930">
    <property type="entry name" value="Bicelle-embedded integrin alpha(iib) transmembrane segment"/>
    <property type="match status" value="1"/>
</dbReference>
<organism evidence="14">
    <name type="scientific">Hirondellea gigas</name>
    <dbReference type="NCBI Taxonomy" id="1518452"/>
    <lineage>
        <taxon>Eukaryota</taxon>
        <taxon>Metazoa</taxon>
        <taxon>Ecdysozoa</taxon>
        <taxon>Arthropoda</taxon>
        <taxon>Crustacea</taxon>
        <taxon>Multicrustacea</taxon>
        <taxon>Malacostraca</taxon>
        <taxon>Eumalacostraca</taxon>
        <taxon>Peracarida</taxon>
        <taxon>Amphipoda</taxon>
        <taxon>Amphilochidea</taxon>
        <taxon>Lysianassida</taxon>
        <taxon>Lysianassidira</taxon>
        <taxon>Lysianassoidea</taxon>
        <taxon>Lysianassidae</taxon>
        <taxon>Hirondellea</taxon>
    </lineage>
</organism>
<dbReference type="PROSITE" id="PS51470">
    <property type="entry name" value="FG_GAP"/>
    <property type="match status" value="2"/>
</dbReference>
<dbReference type="SUPFAM" id="SSF69179">
    <property type="entry name" value="Integrin domains"/>
    <property type="match status" value="1"/>
</dbReference>
<dbReference type="GO" id="GO:0009897">
    <property type="term" value="C:external side of plasma membrane"/>
    <property type="evidence" value="ECO:0007669"/>
    <property type="project" value="TreeGrafter"/>
</dbReference>
<reference evidence="14" key="1">
    <citation type="journal article" date="2018" name="Biosci. Biotechnol. Biochem.">
        <title>Polysaccharide hydrolase of the hadal zone amphipods Hirondellea gigas.</title>
        <authorList>
            <person name="Kobayashi H."/>
            <person name="Nagahama T."/>
            <person name="Arai W."/>
            <person name="Sasagawa Y."/>
            <person name="Umeda M."/>
            <person name="Hayashi T."/>
            <person name="Nikaido I."/>
            <person name="Watanabe H."/>
            <person name="Oguri K."/>
            <person name="Kitazato H."/>
            <person name="Fujioka K."/>
            <person name="Kido Y."/>
            <person name="Takami H."/>
        </authorList>
    </citation>
    <scope>NUCLEOTIDE SEQUENCE</scope>
    <source>
        <tissue evidence="14">Whole body</tissue>
    </source>
</reference>
<name>A0A2P2I7N6_9CRUS</name>
<evidence type="ECO:0000256" key="1">
    <source>
        <dbReference type="ARBA" id="ARBA00004479"/>
    </source>
</evidence>
<evidence type="ECO:0000256" key="11">
    <source>
        <dbReference type="RuleBase" id="RU003762"/>
    </source>
</evidence>
<dbReference type="Gene3D" id="2.60.40.1530">
    <property type="entry name" value="ntegrin, alpha v. Chain A, domain 4"/>
    <property type="match status" value="1"/>
</dbReference>
<protein>
    <submittedName>
        <fullName evidence="14">Integrin alpha-PS1-like</fullName>
    </submittedName>
</protein>
<evidence type="ECO:0000256" key="7">
    <source>
        <dbReference type="ARBA" id="ARBA00023136"/>
    </source>
</evidence>
<keyword evidence="7 11" id="KW-0472">Membrane</keyword>
<dbReference type="Gene3D" id="2.60.40.1460">
    <property type="entry name" value="Integrin domains. Chain A, domain 2"/>
    <property type="match status" value="1"/>
</dbReference>
<feature type="compositionally biased region" description="Acidic residues" evidence="12">
    <location>
        <begin position="902"/>
        <end position="914"/>
    </location>
</feature>
<keyword evidence="4" id="KW-0677">Repeat</keyword>
<evidence type="ECO:0000256" key="3">
    <source>
        <dbReference type="ARBA" id="ARBA00022729"/>
    </source>
</evidence>
<dbReference type="InterPro" id="IPR000413">
    <property type="entry name" value="Integrin_alpha"/>
</dbReference>
<keyword evidence="11" id="KW-0812">Transmembrane</keyword>
<dbReference type="Pfam" id="PF20806">
    <property type="entry name" value="Integrin_A_Ig_3"/>
    <property type="match status" value="1"/>
</dbReference>
<dbReference type="PROSITE" id="PS00242">
    <property type="entry name" value="INTEGRIN_ALPHA"/>
    <property type="match status" value="1"/>
</dbReference>
<dbReference type="PANTHER" id="PTHR23220">
    <property type="entry name" value="INTEGRIN ALPHA"/>
    <property type="match status" value="1"/>
</dbReference>
<dbReference type="GO" id="GO:0033627">
    <property type="term" value="P:cell adhesion mediated by integrin"/>
    <property type="evidence" value="ECO:0007669"/>
    <property type="project" value="TreeGrafter"/>
</dbReference>
<dbReference type="SMART" id="SM00191">
    <property type="entry name" value="Int_alpha"/>
    <property type="match status" value="4"/>
</dbReference>
<keyword evidence="9" id="KW-0325">Glycoprotein</keyword>
<evidence type="ECO:0000313" key="14">
    <source>
        <dbReference type="EMBL" id="LAB70015.1"/>
    </source>
</evidence>
<feature type="transmembrane region" description="Helical" evidence="11">
    <location>
        <begin position="1043"/>
        <end position="1065"/>
    </location>
</feature>
<keyword evidence="3 11" id="KW-0732">Signal</keyword>
<dbReference type="GO" id="GO:0008305">
    <property type="term" value="C:integrin complex"/>
    <property type="evidence" value="ECO:0007669"/>
    <property type="project" value="InterPro"/>
</dbReference>
<keyword evidence="5 11" id="KW-0130">Cell adhesion</keyword>
<evidence type="ECO:0000256" key="2">
    <source>
        <dbReference type="ARBA" id="ARBA00008054"/>
    </source>
</evidence>
<evidence type="ECO:0000256" key="4">
    <source>
        <dbReference type="ARBA" id="ARBA00022737"/>
    </source>
</evidence>
<dbReference type="PRINTS" id="PR01185">
    <property type="entry name" value="INTEGRINA"/>
</dbReference>
<dbReference type="Pfam" id="PF01839">
    <property type="entry name" value="FG-GAP"/>
    <property type="match status" value="2"/>
</dbReference>
<dbReference type="GO" id="GO:0007229">
    <property type="term" value="P:integrin-mediated signaling pathway"/>
    <property type="evidence" value="ECO:0007669"/>
    <property type="project" value="UniProtKB-KW"/>
</dbReference>
<feature type="signal peptide" evidence="11">
    <location>
        <begin position="1"/>
        <end position="26"/>
    </location>
</feature>
<keyword evidence="11" id="KW-1133">Transmembrane helix</keyword>
<dbReference type="InterPro" id="IPR028994">
    <property type="entry name" value="Integrin_alpha_N"/>
</dbReference>
<comment type="subcellular location">
    <subcellularLocation>
        <location evidence="1 11">Membrane</location>
        <topology evidence="1 11">Single-pass type I membrane protein</topology>
    </subcellularLocation>
</comment>
<evidence type="ECO:0000256" key="5">
    <source>
        <dbReference type="ARBA" id="ARBA00022889"/>
    </source>
</evidence>
<feature type="domain" description="Integrin alpha third immunoglobulin-like" evidence="13">
    <location>
        <begin position="821"/>
        <end position="1022"/>
    </location>
</feature>
<feature type="chain" id="PRO_5015022781" evidence="11">
    <location>
        <begin position="27"/>
        <end position="1162"/>
    </location>
</feature>
<feature type="region of interest" description="Disordered" evidence="12">
    <location>
        <begin position="893"/>
        <end position="914"/>
    </location>
</feature>
<dbReference type="InterPro" id="IPR013519">
    <property type="entry name" value="Int_alpha_beta-p"/>
</dbReference>
<evidence type="ECO:0000256" key="8">
    <source>
        <dbReference type="ARBA" id="ARBA00023170"/>
    </source>
</evidence>
<feature type="repeat" description="FG-GAP" evidence="10">
    <location>
        <begin position="369"/>
        <end position="425"/>
    </location>
</feature>
<dbReference type="InterPro" id="IPR018184">
    <property type="entry name" value="Integrin_alpha_C_CS"/>
</dbReference>
<dbReference type="InterPro" id="IPR048286">
    <property type="entry name" value="Integrin_alpha_Ig-like_3"/>
</dbReference>
<evidence type="ECO:0000256" key="12">
    <source>
        <dbReference type="SAM" id="MobiDB-lite"/>
    </source>
</evidence>
<accession>A0A2P2I7N6</accession>
<comment type="similarity">
    <text evidence="2 11">Belongs to the integrin alpha chain family.</text>
</comment>
<evidence type="ECO:0000259" key="13">
    <source>
        <dbReference type="Pfam" id="PF20806"/>
    </source>
</evidence>